<keyword evidence="3" id="KW-1185">Reference proteome</keyword>
<accession>A0A6A6VFQ4</accession>
<dbReference type="Proteomes" id="UP000799440">
    <property type="component" value="Unassembled WGS sequence"/>
</dbReference>
<organism evidence="2 3">
    <name type="scientific">Sporormia fimetaria CBS 119925</name>
    <dbReference type="NCBI Taxonomy" id="1340428"/>
    <lineage>
        <taxon>Eukaryota</taxon>
        <taxon>Fungi</taxon>
        <taxon>Dikarya</taxon>
        <taxon>Ascomycota</taxon>
        <taxon>Pezizomycotina</taxon>
        <taxon>Dothideomycetes</taxon>
        <taxon>Pleosporomycetidae</taxon>
        <taxon>Pleosporales</taxon>
        <taxon>Sporormiaceae</taxon>
        <taxon>Sporormia</taxon>
    </lineage>
</organism>
<feature type="region of interest" description="Disordered" evidence="1">
    <location>
        <begin position="461"/>
        <end position="520"/>
    </location>
</feature>
<feature type="region of interest" description="Disordered" evidence="1">
    <location>
        <begin position="1"/>
        <end position="64"/>
    </location>
</feature>
<evidence type="ECO:0000313" key="3">
    <source>
        <dbReference type="Proteomes" id="UP000799440"/>
    </source>
</evidence>
<reference evidence="2" key="1">
    <citation type="journal article" date="2020" name="Stud. Mycol.">
        <title>101 Dothideomycetes genomes: a test case for predicting lifestyles and emergence of pathogens.</title>
        <authorList>
            <person name="Haridas S."/>
            <person name="Albert R."/>
            <person name="Binder M."/>
            <person name="Bloem J."/>
            <person name="Labutti K."/>
            <person name="Salamov A."/>
            <person name="Andreopoulos B."/>
            <person name="Baker S."/>
            <person name="Barry K."/>
            <person name="Bills G."/>
            <person name="Bluhm B."/>
            <person name="Cannon C."/>
            <person name="Castanera R."/>
            <person name="Culley D."/>
            <person name="Daum C."/>
            <person name="Ezra D."/>
            <person name="Gonzalez J."/>
            <person name="Henrissat B."/>
            <person name="Kuo A."/>
            <person name="Liang C."/>
            <person name="Lipzen A."/>
            <person name="Lutzoni F."/>
            <person name="Magnuson J."/>
            <person name="Mondo S."/>
            <person name="Nolan M."/>
            <person name="Ohm R."/>
            <person name="Pangilinan J."/>
            <person name="Park H.-J."/>
            <person name="Ramirez L."/>
            <person name="Alfaro M."/>
            <person name="Sun H."/>
            <person name="Tritt A."/>
            <person name="Yoshinaga Y."/>
            <person name="Zwiers L.-H."/>
            <person name="Turgeon B."/>
            <person name="Goodwin S."/>
            <person name="Spatafora J."/>
            <person name="Crous P."/>
            <person name="Grigoriev I."/>
        </authorList>
    </citation>
    <scope>NUCLEOTIDE SEQUENCE</scope>
    <source>
        <strain evidence="2">CBS 119925</strain>
    </source>
</reference>
<feature type="compositionally biased region" description="Basic and acidic residues" evidence="1">
    <location>
        <begin position="661"/>
        <end position="670"/>
    </location>
</feature>
<evidence type="ECO:0000256" key="1">
    <source>
        <dbReference type="SAM" id="MobiDB-lite"/>
    </source>
</evidence>
<feature type="compositionally biased region" description="Basic and acidic residues" evidence="1">
    <location>
        <begin position="682"/>
        <end position="703"/>
    </location>
</feature>
<feature type="region of interest" description="Disordered" evidence="1">
    <location>
        <begin position="90"/>
        <end position="118"/>
    </location>
</feature>
<dbReference type="OrthoDB" id="5398572at2759"/>
<feature type="compositionally biased region" description="Basic and acidic residues" evidence="1">
    <location>
        <begin position="101"/>
        <end position="110"/>
    </location>
</feature>
<dbReference type="AlphaFoldDB" id="A0A6A6VFQ4"/>
<feature type="region of interest" description="Disordered" evidence="1">
    <location>
        <begin position="533"/>
        <end position="554"/>
    </location>
</feature>
<protein>
    <recommendedName>
        <fullName evidence="4">Myb-like domain-containing protein</fullName>
    </recommendedName>
</protein>
<gene>
    <name evidence="2" type="ORF">M011DRAFT_466967</name>
</gene>
<dbReference type="EMBL" id="MU006570">
    <property type="protein sequence ID" value="KAF2747927.1"/>
    <property type="molecule type" value="Genomic_DNA"/>
</dbReference>
<sequence length="846" mass="94123">MARLTPGPQGTVVATPQARPKRATRSASRDIAELPIKPLRRSTRQASVTSIASEGGNDDLPKHGVSFSMKDSVAELTMVEEMDSEVDFANVPQSTPRRPRKMEPLAHRSPEGSADEISGTTVIASLSQTEAQDLDSDDIKDSLDDLFKRSTKFLEFLVPKHAGLDNERKLEEDLKFLEEFREPSLEFRNRFQRLEKKLKMVLSDFKTERQPYILPRAIRRKMAPDQDPSKAQPGLDLVVYLANLVAFIKQLIICESRDKASDVLRELDNTFPQYFLSGVKHDGPDLVNGETALTKETFSLALELRTHLAITRLEAASTHDDSDPDATIDDIFYRLDHDDSTGMRGWNVPGLKEGGLSSSQESALEERAELCSKMDFSTFPWDSLIVELLGWVRLRRGELLESVRASGGIEGLLKLANGQASVRQVASRPEIKSVDGCSFTSENRRGSGKFDAARARFMNRVAHPPPQGPEAEPGKTSHVEPTNESQKAATGRPREEALEGGLEPALPAHDDDDFGQGLEDAVGVPSTEAALPVVNDDESGQGPEDPLTGASNKLPETIAEFVNFHKNAKKADKENRGDFFARQANARRIEFGTGFDDSQQNEPRRASPRKRRRAEKEDSSDEDEFETVRRDKVAEARRGKAPVAKRVRIDDSGPSRPRPSARRDRQRDNSAEADETAASTSEVRRMSRDRPSSRRERQQRDASSEADGPPPSSFEATRSLMRQNVRAVTTARDRKRRVNWTAEEEEAVLEYMSEFPQKYSAMLEHDSVDGGNRLQGRDQVQIKDKVRNMALAMIKIRNRAAAWVRGCHQAGVEDGDGTAESGIHLVKGGFMFNSLGAHFFILDTQS</sequence>
<proteinExistence type="predicted"/>
<evidence type="ECO:0000313" key="2">
    <source>
        <dbReference type="EMBL" id="KAF2747927.1"/>
    </source>
</evidence>
<feature type="compositionally biased region" description="Basic and acidic residues" evidence="1">
    <location>
        <begin position="626"/>
        <end position="638"/>
    </location>
</feature>
<name>A0A6A6VFQ4_9PLEO</name>
<dbReference type="Gene3D" id="1.10.10.60">
    <property type="entry name" value="Homeodomain-like"/>
    <property type="match status" value="1"/>
</dbReference>
<evidence type="ECO:0008006" key="4">
    <source>
        <dbReference type="Google" id="ProtNLM"/>
    </source>
</evidence>
<feature type="compositionally biased region" description="Polar residues" evidence="1">
    <location>
        <begin position="479"/>
        <end position="488"/>
    </location>
</feature>
<feature type="region of interest" description="Disordered" evidence="1">
    <location>
        <begin position="590"/>
        <end position="732"/>
    </location>
</feature>